<dbReference type="Gene3D" id="3.50.50.60">
    <property type="entry name" value="FAD/NAD(P)-binding domain"/>
    <property type="match status" value="1"/>
</dbReference>
<evidence type="ECO:0000256" key="3">
    <source>
        <dbReference type="ARBA" id="ARBA00022827"/>
    </source>
</evidence>
<comment type="cofactor">
    <cofactor evidence="1">
        <name>FAD</name>
        <dbReference type="ChEBI" id="CHEBI:57692"/>
    </cofactor>
</comment>
<keyword evidence="2" id="KW-0285">Flavoprotein</keyword>
<sequence>MDAEVIVVGGGPTGLMLACELRLAGVDVLVVERRGARVSAEARAGGMHARTMEVLDQRGMLEPFLAAGRPMQGAHFSALPLDLSGFATRYPYLLMLLQTKIELLLEERALELGVRLRRPVEVVGLRQDEAGVDVELDGGGWLRGEYVVGCDGGRSRVRKLAGVGFPGTGATLTALLGDVELAEPPAEPIFQERHDHGTIGVLSFEPGWFRVITTEYDRVAGRDEPVTLETLREACVKIAGTDFGMRRPRWLSRFGDAARQAERYRVGRVLLAGDAAHVHFPAGGQGLNLGVQDAVNLGWKLAATVRGWAPEGLLDSYHAERHPVGARVLHNTRAQSALSRPDAQTTALREVVGGLVGVEAVNDLLGGMVTALDVRYPMADGHRGAGDHPLIGVRMPDVDLLPLDGGAPERAFALLRAGRGVLLDLGALDGVHDGWADRVDLVRARCPARTWAIPGVGRVPAPGAVLIRPDGHIAWAARAQGDGDVRAALNAWFGVPAGVLTG</sequence>
<keyword evidence="3" id="KW-0274">FAD</keyword>
<evidence type="ECO:0000256" key="1">
    <source>
        <dbReference type="ARBA" id="ARBA00001974"/>
    </source>
</evidence>
<dbReference type="Proteomes" id="UP001596137">
    <property type="component" value="Unassembled WGS sequence"/>
</dbReference>
<dbReference type="Gene3D" id="3.40.30.120">
    <property type="match status" value="1"/>
</dbReference>
<evidence type="ECO:0000259" key="4">
    <source>
        <dbReference type="Pfam" id="PF01494"/>
    </source>
</evidence>
<protein>
    <submittedName>
        <fullName evidence="5">FAD-dependent oxidoreductase</fullName>
    </submittedName>
</protein>
<dbReference type="PANTHER" id="PTHR43004">
    <property type="entry name" value="TRK SYSTEM POTASSIUM UPTAKE PROTEIN"/>
    <property type="match status" value="1"/>
</dbReference>
<dbReference type="SUPFAM" id="SSF51905">
    <property type="entry name" value="FAD/NAD(P)-binding domain"/>
    <property type="match status" value="1"/>
</dbReference>
<dbReference type="EMBL" id="JBHSRF010000155">
    <property type="protein sequence ID" value="MFC6087527.1"/>
    <property type="molecule type" value="Genomic_DNA"/>
</dbReference>
<reference evidence="6" key="1">
    <citation type="journal article" date="2019" name="Int. J. Syst. Evol. Microbiol.">
        <title>The Global Catalogue of Microorganisms (GCM) 10K type strain sequencing project: providing services to taxonomists for standard genome sequencing and annotation.</title>
        <authorList>
            <consortium name="The Broad Institute Genomics Platform"/>
            <consortium name="The Broad Institute Genome Sequencing Center for Infectious Disease"/>
            <person name="Wu L."/>
            <person name="Ma J."/>
        </authorList>
    </citation>
    <scope>NUCLEOTIDE SEQUENCE [LARGE SCALE GENOMIC DNA]</scope>
    <source>
        <strain evidence="6">JCM 30346</strain>
    </source>
</reference>
<dbReference type="PRINTS" id="PR00420">
    <property type="entry name" value="RNGMNOXGNASE"/>
</dbReference>
<dbReference type="InterPro" id="IPR050641">
    <property type="entry name" value="RIFMO-like"/>
</dbReference>
<name>A0ABW1NXS8_9ACTN</name>
<organism evidence="5 6">
    <name type="scientific">Sphaerisporangium aureirubrum</name>
    <dbReference type="NCBI Taxonomy" id="1544736"/>
    <lineage>
        <taxon>Bacteria</taxon>
        <taxon>Bacillati</taxon>
        <taxon>Actinomycetota</taxon>
        <taxon>Actinomycetes</taxon>
        <taxon>Streptosporangiales</taxon>
        <taxon>Streptosporangiaceae</taxon>
        <taxon>Sphaerisporangium</taxon>
    </lineage>
</organism>
<comment type="caution">
    <text evidence="5">The sequence shown here is derived from an EMBL/GenBank/DDBJ whole genome shotgun (WGS) entry which is preliminary data.</text>
</comment>
<dbReference type="Pfam" id="PF21274">
    <property type="entry name" value="Rng_hyd_C"/>
    <property type="match status" value="1"/>
</dbReference>
<gene>
    <name evidence="5" type="ORF">ACFP1K_40635</name>
</gene>
<dbReference type="InterPro" id="IPR036188">
    <property type="entry name" value="FAD/NAD-bd_sf"/>
</dbReference>
<evidence type="ECO:0000256" key="2">
    <source>
        <dbReference type="ARBA" id="ARBA00022630"/>
    </source>
</evidence>
<dbReference type="Gene3D" id="3.30.70.2450">
    <property type="match status" value="1"/>
</dbReference>
<evidence type="ECO:0000313" key="6">
    <source>
        <dbReference type="Proteomes" id="UP001596137"/>
    </source>
</evidence>
<dbReference type="InterPro" id="IPR002938">
    <property type="entry name" value="FAD-bd"/>
</dbReference>
<accession>A0ABW1NXS8</accession>
<evidence type="ECO:0000313" key="5">
    <source>
        <dbReference type="EMBL" id="MFC6087527.1"/>
    </source>
</evidence>
<feature type="domain" description="FAD-binding" evidence="4">
    <location>
        <begin position="3"/>
        <end position="331"/>
    </location>
</feature>
<keyword evidence="6" id="KW-1185">Reference proteome</keyword>
<proteinExistence type="predicted"/>
<dbReference type="Pfam" id="PF01494">
    <property type="entry name" value="FAD_binding_3"/>
    <property type="match status" value="1"/>
</dbReference>
<dbReference type="RefSeq" id="WP_380763861.1">
    <property type="nucleotide sequence ID" value="NZ_JBHSRF010000155.1"/>
</dbReference>
<dbReference type="PANTHER" id="PTHR43004:SF19">
    <property type="entry name" value="BINDING MONOOXYGENASE, PUTATIVE (JCVI)-RELATED"/>
    <property type="match status" value="1"/>
</dbReference>